<dbReference type="Pfam" id="PF05685">
    <property type="entry name" value="Uma2"/>
    <property type="match status" value="1"/>
</dbReference>
<dbReference type="Proteomes" id="UP000049855">
    <property type="component" value="Unassembled WGS sequence"/>
</dbReference>
<name>A0A0U1KUE1_9FIRM</name>
<sequence length="199" mass="22700">MPLPKGQHEYSYKDYLSWPEDERWEIIDGIAYAQVTPSPLHQRISGNLYFELHGYLNGKQCQVFAAPFTVRLPMDNGETDESKNKNVVEPDLSIVCDKSKLDKNGYGGTPTLIIEIVSKSSVKCDQFIKLNKYEKAGVDEYWIISPENQSIAKYNLNEQGNYDKPNIYSMADDEVIISSIFTDLTIKLKNIFETWGDIA</sequence>
<evidence type="ECO:0000259" key="1">
    <source>
        <dbReference type="Pfam" id="PF05685"/>
    </source>
</evidence>
<dbReference type="InterPro" id="IPR011335">
    <property type="entry name" value="Restrct_endonuc-II-like"/>
</dbReference>
<feature type="domain" description="Putative restriction endonuclease" evidence="1">
    <location>
        <begin position="13"/>
        <end position="186"/>
    </location>
</feature>
<dbReference type="EMBL" id="CTRP01000003">
    <property type="protein sequence ID" value="CQR70493.1"/>
    <property type="molecule type" value="Genomic_DNA"/>
</dbReference>
<dbReference type="AlphaFoldDB" id="A0A0U1KUE1"/>
<proteinExistence type="predicted"/>
<keyword evidence="3" id="KW-1185">Reference proteome</keyword>
<gene>
    <name evidence="2" type="ORF">SpAn4DRAFT_1462</name>
</gene>
<organism evidence="2 3">
    <name type="scientific">Sporomusa ovata</name>
    <dbReference type="NCBI Taxonomy" id="2378"/>
    <lineage>
        <taxon>Bacteria</taxon>
        <taxon>Bacillati</taxon>
        <taxon>Bacillota</taxon>
        <taxon>Negativicutes</taxon>
        <taxon>Selenomonadales</taxon>
        <taxon>Sporomusaceae</taxon>
        <taxon>Sporomusa</taxon>
    </lineage>
</organism>
<dbReference type="PANTHER" id="PTHR36558">
    <property type="entry name" value="GLR1098 PROTEIN"/>
    <property type="match status" value="1"/>
</dbReference>
<dbReference type="SUPFAM" id="SSF52980">
    <property type="entry name" value="Restriction endonuclease-like"/>
    <property type="match status" value="1"/>
</dbReference>
<dbReference type="InterPro" id="IPR008538">
    <property type="entry name" value="Uma2"/>
</dbReference>
<evidence type="ECO:0000313" key="3">
    <source>
        <dbReference type="Proteomes" id="UP000049855"/>
    </source>
</evidence>
<evidence type="ECO:0000313" key="2">
    <source>
        <dbReference type="EMBL" id="CQR70493.1"/>
    </source>
</evidence>
<dbReference type="RefSeq" id="WP_021169226.1">
    <property type="nucleotide sequence ID" value="NZ_CTRP01000003.1"/>
</dbReference>
<protein>
    <recommendedName>
        <fullName evidence="1">Putative restriction endonuclease domain-containing protein</fullName>
    </recommendedName>
</protein>
<dbReference type="Gene3D" id="3.90.1570.10">
    <property type="entry name" value="tt1808, chain A"/>
    <property type="match status" value="1"/>
</dbReference>
<dbReference type="InterPro" id="IPR012296">
    <property type="entry name" value="Nuclease_put_TT1808"/>
</dbReference>
<dbReference type="PANTHER" id="PTHR36558:SF1">
    <property type="entry name" value="RESTRICTION ENDONUCLEASE DOMAIN-CONTAINING PROTEIN-RELATED"/>
    <property type="match status" value="1"/>
</dbReference>
<dbReference type="CDD" id="cd06260">
    <property type="entry name" value="DUF820-like"/>
    <property type="match status" value="1"/>
</dbReference>
<accession>A0A0U1KUE1</accession>
<reference evidence="3" key="1">
    <citation type="submission" date="2015-03" db="EMBL/GenBank/DDBJ databases">
        <authorList>
            <person name="Nijsse Bart"/>
        </authorList>
    </citation>
    <scope>NUCLEOTIDE SEQUENCE [LARGE SCALE GENOMIC DNA]</scope>
</reference>